<accession>A0A222ZPL8</accession>
<dbReference type="KEGG" id="vg:60323366"/>
<organism evidence="1 2">
    <name type="scientific">Mycobacterium phage Amohnition</name>
    <dbReference type="NCBI Taxonomy" id="2015874"/>
    <lineage>
        <taxon>Viruses</taxon>
        <taxon>Duplodnaviria</taxon>
        <taxon>Heunggongvirae</taxon>
        <taxon>Uroviricota</taxon>
        <taxon>Caudoviricetes</taxon>
        <taxon>Weiservirinae</taxon>
        <taxon>Amginevirus</taxon>
        <taxon>Amginevirus amohnition</taxon>
    </lineage>
</organism>
<dbReference type="GeneID" id="60323366"/>
<sequence length="107" mass="10716">MSGGNFVLVGLIDVALGKKVVGLAVKGKVVVGVRADLGQVIVSLDGATGAPLPPLTVDQAQRFATLVAQAATKAGELAAAYRTYQQTLSEAARQFDEAAAAAGLGGH</sequence>
<dbReference type="RefSeq" id="YP_009951923.1">
    <property type="nucleotide sequence ID" value="NC_051606.1"/>
</dbReference>
<dbReference type="Proteomes" id="UP000224432">
    <property type="component" value="Segment"/>
</dbReference>
<name>A0A222ZPL8_9CAUD</name>
<evidence type="ECO:0000313" key="2">
    <source>
        <dbReference type="Proteomes" id="UP000224432"/>
    </source>
</evidence>
<evidence type="ECO:0000313" key="1">
    <source>
        <dbReference type="EMBL" id="ASR86339.1"/>
    </source>
</evidence>
<keyword evidence="2" id="KW-1185">Reference proteome</keyword>
<gene>
    <name evidence="1" type="primary">59</name>
    <name evidence="1" type="ORF">SEA_AMOHNITION_59</name>
</gene>
<proteinExistence type="predicted"/>
<dbReference type="EMBL" id="MF140398">
    <property type="protein sequence ID" value="ASR86339.1"/>
    <property type="molecule type" value="Genomic_DNA"/>
</dbReference>
<protein>
    <submittedName>
        <fullName evidence="1">Uncharacterized protein</fullName>
    </submittedName>
</protein>
<reference evidence="1 2" key="1">
    <citation type="submission" date="2017-05" db="EMBL/GenBank/DDBJ databases">
        <authorList>
            <person name="Paudel S."/>
            <person name="Amoh N.Y."/>
            <person name="Buchser W.J."/>
            <person name="Forsyth M.H."/>
            <person name="Saha M.S."/>
            <person name="Stoner T.H."/>
            <person name="Garlena R.A."/>
            <person name="Russell D.A."/>
            <person name="Pope W.H."/>
            <person name="Jacobs-Sera D."/>
            <person name="Hatfull G.F."/>
        </authorList>
    </citation>
    <scope>NUCLEOTIDE SEQUENCE [LARGE SCALE GENOMIC DNA]</scope>
</reference>